<accession>A0A2T7P3A8</accession>
<protein>
    <submittedName>
        <fullName evidence="1">Uncharacterized protein</fullName>
    </submittedName>
</protein>
<comment type="caution">
    <text evidence="1">The sequence shown here is derived from an EMBL/GenBank/DDBJ whole genome shotgun (WGS) entry which is preliminary data.</text>
</comment>
<proteinExistence type="predicted"/>
<evidence type="ECO:0000313" key="1">
    <source>
        <dbReference type="EMBL" id="PVD27915.1"/>
    </source>
</evidence>
<dbReference type="EMBL" id="PZQS01000006">
    <property type="protein sequence ID" value="PVD27915.1"/>
    <property type="molecule type" value="Genomic_DNA"/>
</dbReference>
<dbReference type="AlphaFoldDB" id="A0A2T7P3A8"/>
<evidence type="ECO:0000313" key="2">
    <source>
        <dbReference type="Proteomes" id="UP000245119"/>
    </source>
</evidence>
<name>A0A2T7P3A8_POMCA</name>
<reference evidence="1 2" key="1">
    <citation type="submission" date="2018-04" db="EMBL/GenBank/DDBJ databases">
        <title>The genome of golden apple snail Pomacea canaliculata provides insight into stress tolerance and invasive adaptation.</title>
        <authorList>
            <person name="Liu C."/>
            <person name="Liu B."/>
            <person name="Ren Y."/>
            <person name="Zhang Y."/>
            <person name="Wang H."/>
            <person name="Li S."/>
            <person name="Jiang F."/>
            <person name="Yin L."/>
            <person name="Zhang G."/>
            <person name="Qian W."/>
            <person name="Fan W."/>
        </authorList>
    </citation>
    <scope>NUCLEOTIDE SEQUENCE [LARGE SCALE GENOMIC DNA]</scope>
    <source>
        <strain evidence="1">SZHN2017</strain>
        <tissue evidence="1">Muscle</tissue>
    </source>
</reference>
<organism evidence="1 2">
    <name type="scientific">Pomacea canaliculata</name>
    <name type="common">Golden apple snail</name>
    <dbReference type="NCBI Taxonomy" id="400727"/>
    <lineage>
        <taxon>Eukaryota</taxon>
        <taxon>Metazoa</taxon>
        <taxon>Spiralia</taxon>
        <taxon>Lophotrochozoa</taxon>
        <taxon>Mollusca</taxon>
        <taxon>Gastropoda</taxon>
        <taxon>Caenogastropoda</taxon>
        <taxon>Architaenioglossa</taxon>
        <taxon>Ampullarioidea</taxon>
        <taxon>Ampullariidae</taxon>
        <taxon>Pomacea</taxon>
    </lineage>
</organism>
<sequence length="113" mass="12565">MVGVIFKHCIRRPQGAPHDCGYSTASIQHGRQLQHPDVCVRVRMCMQRPLPSVSEFLWNVPSPDYRGLTARTACNDFASRHLHGKVCQPLVGQHSGGEFVAGKEAESPESRRT</sequence>
<dbReference type="Proteomes" id="UP000245119">
    <property type="component" value="Linkage Group LG6"/>
</dbReference>
<keyword evidence="2" id="KW-1185">Reference proteome</keyword>
<gene>
    <name evidence="1" type="ORF">C0Q70_10490</name>
</gene>